<gene>
    <name evidence="1" type="ORF">EPA93_15435</name>
</gene>
<sequence length="64" mass="7140">MTTLLRLLPPGLSFEKVEQTNVAAADLLRLCAFLHPDAIPEEIIVKGAPYLGKHLDLWRLTLCN</sequence>
<dbReference type="RefSeq" id="WP_129888371.1">
    <property type="nucleotide sequence ID" value="NZ_CP035758.1"/>
</dbReference>
<proteinExistence type="predicted"/>
<name>A0A4P6JPJ7_KTERU</name>
<evidence type="ECO:0000313" key="1">
    <source>
        <dbReference type="EMBL" id="QBD77308.1"/>
    </source>
</evidence>
<dbReference type="EMBL" id="CP035758">
    <property type="protein sequence ID" value="QBD77308.1"/>
    <property type="molecule type" value="Genomic_DNA"/>
</dbReference>
<dbReference type="Proteomes" id="UP000290365">
    <property type="component" value="Chromosome"/>
</dbReference>
<keyword evidence="2" id="KW-1185">Reference proteome</keyword>
<accession>A0A4P6JPJ7</accession>
<dbReference type="AlphaFoldDB" id="A0A4P6JPJ7"/>
<dbReference type="KEGG" id="kbs:EPA93_15435"/>
<organism evidence="1 2">
    <name type="scientific">Ktedonosporobacter rubrisoli</name>
    <dbReference type="NCBI Taxonomy" id="2509675"/>
    <lineage>
        <taxon>Bacteria</taxon>
        <taxon>Bacillati</taxon>
        <taxon>Chloroflexota</taxon>
        <taxon>Ktedonobacteria</taxon>
        <taxon>Ktedonobacterales</taxon>
        <taxon>Ktedonosporobacteraceae</taxon>
        <taxon>Ktedonosporobacter</taxon>
    </lineage>
</organism>
<dbReference type="OrthoDB" id="10005299at2"/>
<evidence type="ECO:0000313" key="2">
    <source>
        <dbReference type="Proteomes" id="UP000290365"/>
    </source>
</evidence>
<reference evidence="1 2" key="1">
    <citation type="submission" date="2019-01" db="EMBL/GenBank/DDBJ databases">
        <title>Ktedonosporobacter rubrisoli SCAWS-G2.</title>
        <authorList>
            <person name="Huang Y."/>
            <person name="Yan B."/>
        </authorList>
    </citation>
    <scope>NUCLEOTIDE SEQUENCE [LARGE SCALE GENOMIC DNA]</scope>
    <source>
        <strain evidence="1 2">SCAWS-G2</strain>
    </source>
</reference>
<protein>
    <submittedName>
        <fullName evidence="1">Uncharacterized protein</fullName>
    </submittedName>
</protein>